<evidence type="ECO:0000256" key="1">
    <source>
        <dbReference type="SAM" id="MobiDB-lite"/>
    </source>
</evidence>
<feature type="compositionally biased region" description="Basic and acidic residues" evidence="1">
    <location>
        <begin position="18"/>
        <end position="30"/>
    </location>
</feature>
<sequence length="118" mass="13641">MRVKRLVTSRMGNKKTATKGDKRKKEEEAKTANSNWTYRDWPSPPTTSFLLYFYGLQLHHLNPNSIAHMRFSFVISGQIDGHCCHLRAYSIRQTTRRFADCHSQIESLGEEGLILLVD</sequence>
<protein>
    <recommendedName>
        <fullName evidence="2">Transposase (putative) gypsy type domain-containing protein</fullName>
    </recommendedName>
</protein>
<feature type="region of interest" description="Disordered" evidence="1">
    <location>
        <begin position="1"/>
        <end position="35"/>
    </location>
</feature>
<dbReference type="InterPro" id="IPR007321">
    <property type="entry name" value="Transposase_28"/>
</dbReference>
<evidence type="ECO:0000259" key="2">
    <source>
        <dbReference type="Pfam" id="PF04195"/>
    </source>
</evidence>
<evidence type="ECO:0000313" key="4">
    <source>
        <dbReference type="Proteomes" id="UP000275267"/>
    </source>
</evidence>
<accession>A0A3L6SG50</accession>
<feature type="compositionally biased region" description="Basic residues" evidence="1">
    <location>
        <begin position="1"/>
        <end position="17"/>
    </location>
</feature>
<gene>
    <name evidence="3" type="ORF">C2845_PM02G16370</name>
</gene>
<feature type="domain" description="Transposase (putative) gypsy type" evidence="2">
    <location>
        <begin position="45"/>
        <end position="87"/>
    </location>
</feature>
<proteinExistence type="predicted"/>
<comment type="caution">
    <text evidence="3">The sequence shown here is derived from an EMBL/GenBank/DDBJ whole genome shotgun (WGS) entry which is preliminary data.</text>
</comment>
<dbReference type="Pfam" id="PF04195">
    <property type="entry name" value="Transposase_28"/>
    <property type="match status" value="1"/>
</dbReference>
<organism evidence="3 4">
    <name type="scientific">Panicum miliaceum</name>
    <name type="common">Proso millet</name>
    <name type="synonym">Broomcorn millet</name>
    <dbReference type="NCBI Taxonomy" id="4540"/>
    <lineage>
        <taxon>Eukaryota</taxon>
        <taxon>Viridiplantae</taxon>
        <taxon>Streptophyta</taxon>
        <taxon>Embryophyta</taxon>
        <taxon>Tracheophyta</taxon>
        <taxon>Spermatophyta</taxon>
        <taxon>Magnoliopsida</taxon>
        <taxon>Liliopsida</taxon>
        <taxon>Poales</taxon>
        <taxon>Poaceae</taxon>
        <taxon>PACMAD clade</taxon>
        <taxon>Panicoideae</taxon>
        <taxon>Panicodae</taxon>
        <taxon>Paniceae</taxon>
        <taxon>Panicinae</taxon>
        <taxon>Panicum</taxon>
        <taxon>Panicum sect. Panicum</taxon>
    </lineage>
</organism>
<dbReference type="AlphaFoldDB" id="A0A3L6SG50"/>
<keyword evidence="4" id="KW-1185">Reference proteome</keyword>
<reference evidence="4" key="1">
    <citation type="journal article" date="2019" name="Nat. Commun.">
        <title>The genome of broomcorn millet.</title>
        <authorList>
            <person name="Zou C."/>
            <person name="Miki D."/>
            <person name="Li D."/>
            <person name="Tang Q."/>
            <person name="Xiao L."/>
            <person name="Rajput S."/>
            <person name="Deng P."/>
            <person name="Jia W."/>
            <person name="Huang R."/>
            <person name="Zhang M."/>
            <person name="Sun Y."/>
            <person name="Hu J."/>
            <person name="Fu X."/>
            <person name="Schnable P.S."/>
            <person name="Li F."/>
            <person name="Zhang H."/>
            <person name="Feng B."/>
            <person name="Zhu X."/>
            <person name="Liu R."/>
            <person name="Schnable J.C."/>
            <person name="Zhu J.-K."/>
            <person name="Zhang H."/>
        </authorList>
    </citation>
    <scope>NUCLEOTIDE SEQUENCE [LARGE SCALE GENOMIC DNA]</scope>
</reference>
<evidence type="ECO:0000313" key="3">
    <source>
        <dbReference type="EMBL" id="RLN20027.1"/>
    </source>
</evidence>
<dbReference type="EMBL" id="PQIB02000005">
    <property type="protein sequence ID" value="RLN20027.1"/>
    <property type="molecule type" value="Genomic_DNA"/>
</dbReference>
<dbReference type="Proteomes" id="UP000275267">
    <property type="component" value="Unassembled WGS sequence"/>
</dbReference>
<name>A0A3L6SG50_PANMI</name>